<keyword evidence="3" id="KW-1185">Reference proteome</keyword>
<dbReference type="RefSeq" id="WP_015868419.1">
    <property type="nucleotide sequence ID" value="NC_012785.1"/>
</dbReference>
<reference evidence="2 3" key="1">
    <citation type="submission" date="2009-06" db="EMBL/GenBank/DDBJ databases">
        <title>Complete sequence of Thermotogales bacterium TBF 19.5.1.</title>
        <authorList>
            <consortium name="US DOE Joint Genome Institute"/>
            <person name="Lucas S."/>
            <person name="Copeland A."/>
            <person name="Lapidus A."/>
            <person name="Glavina del Rio T."/>
            <person name="Tice H."/>
            <person name="Bruce D."/>
            <person name="Goodwin L."/>
            <person name="Pitluck S."/>
            <person name="Chertkov O."/>
            <person name="Brettin T."/>
            <person name="Detter J.C."/>
            <person name="Han C."/>
            <person name="Schmutz J."/>
            <person name="Larimer F."/>
            <person name="Land M."/>
            <person name="Hauser L."/>
            <person name="Kyrpides N."/>
            <person name="Ovchinnikova G."/>
            <person name="Noll K."/>
        </authorList>
    </citation>
    <scope>NUCLEOTIDE SEQUENCE [LARGE SCALE GENOMIC DNA]</scope>
    <source>
        <strain evidence="3">ATCC BAA-1733 / DSM 21960 / TBF 19.5.1</strain>
    </source>
</reference>
<dbReference type="Gene3D" id="1.10.260.40">
    <property type="entry name" value="lambda repressor-like DNA-binding domains"/>
    <property type="match status" value="1"/>
</dbReference>
<dbReference type="GO" id="GO:0003677">
    <property type="term" value="F:DNA binding"/>
    <property type="evidence" value="ECO:0007669"/>
    <property type="project" value="InterPro"/>
</dbReference>
<accession>C5CHK6</accession>
<name>C5CHK6_KOSOT</name>
<protein>
    <recommendedName>
        <fullName evidence="1">HTH cro/C1-type domain-containing protein</fullName>
    </recommendedName>
</protein>
<organism evidence="2 3">
    <name type="scientific">Kosmotoga olearia (strain ATCC BAA-1733 / DSM 21960 / TBF 19.5.1)</name>
    <dbReference type="NCBI Taxonomy" id="521045"/>
    <lineage>
        <taxon>Bacteria</taxon>
        <taxon>Thermotogati</taxon>
        <taxon>Thermotogota</taxon>
        <taxon>Thermotogae</taxon>
        <taxon>Kosmotogales</taxon>
        <taxon>Kosmotogaceae</taxon>
        <taxon>Kosmotoga</taxon>
    </lineage>
</organism>
<dbReference type="STRING" id="521045.Kole_1058"/>
<sequence length="553" mass="64855">MEREKLRSKIKALLQVLDNNGSFAKPFLNYYESAGLPSGWRSYIQAIKLAWNRKYFKALKILETTLVITRKNGILYYLILSKKMSILHFLGREEATAVYNKLREEFSRIPPFLRSAVASNLLNVYARTADNPKMKKFRFWSDSYKKDQSGWCFFLLGKARDFTKKGDVVKAKRLFQECIEESLKADHPIAIATAYNDAAWHLRSTYPEDSINYARKAAYLNGKYRESPASALPSIDTLIEVEKDFVSKEVVNLEIFAGCMECVPKEMENHIRKRYAHRMILLPKILTDLEKSLYENDMELREWLSKNIKSIKQTSLLSGVARDNLSKLINGKTQTVRGETLRKIITGLKIEVDPLNDPYPVVNEWIKLQIDKGFENAITELEKLKPSEHEILIPSTYTALLNRRKDHPYLSRKGTLSRALELCKGDLQKFKEFTENRYETKKFVAQLFELHPFLEGRRDLVRKFLKALPARKRKEFIHKYLQLGDEDREVIDTFMRNYVRYDRNWGLRVKPPAELYPFTQKYRLKKTQTALAYWALDKKKERKKLANRLLKFV</sequence>
<dbReference type="InterPro" id="IPR010982">
    <property type="entry name" value="Lambda_DNA-bd_dom_sf"/>
</dbReference>
<dbReference type="Proteomes" id="UP000002382">
    <property type="component" value="Chromosome"/>
</dbReference>
<feature type="domain" description="HTH cro/C1-type" evidence="1">
    <location>
        <begin position="300"/>
        <end position="355"/>
    </location>
</feature>
<dbReference type="InterPro" id="IPR011990">
    <property type="entry name" value="TPR-like_helical_dom_sf"/>
</dbReference>
<dbReference type="SUPFAM" id="SSF47413">
    <property type="entry name" value="lambda repressor-like DNA-binding domains"/>
    <property type="match status" value="1"/>
</dbReference>
<dbReference type="SUPFAM" id="SSF48452">
    <property type="entry name" value="TPR-like"/>
    <property type="match status" value="1"/>
</dbReference>
<dbReference type="eggNOG" id="COG1547">
    <property type="taxonomic scope" value="Bacteria"/>
</dbReference>
<evidence type="ECO:0000259" key="1">
    <source>
        <dbReference type="PROSITE" id="PS50943"/>
    </source>
</evidence>
<proteinExistence type="predicted"/>
<evidence type="ECO:0000313" key="3">
    <source>
        <dbReference type="Proteomes" id="UP000002382"/>
    </source>
</evidence>
<reference evidence="2 3" key="2">
    <citation type="journal article" date="2011" name="J. Bacteriol.">
        <title>Genome Sequence of Kosmotoga olearia Strain TBF 19.5.1, a Thermophilic Bacterium with a Wide Growth Temperature Range, Isolated from the Troll B Oil Platform in the North Sea.</title>
        <authorList>
            <person name="Swithers K.S."/>
            <person name="Dipippo J.L."/>
            <person name="Bruce D.C."/>
            <person name="Detter C."/>
            <person name="Tapia R."/>
            <person name="Han S."/>
            <person name="Goodwin L.A."/>
            <person name="Han J."/>
            <person name="Woyke T."/>
            <person name="Pitluck S."/>
            <person name="Pennacchio L."/>
            <person name="Nolan M."/>
            <person name="Mikhailova N."/>
            <person name="Land M.L."/>
            <person name="Nesbo C.L."/>
            <person name="Gogarten J.P."/>
            <person name="Noll K.M."/>
        </authorList>
    </citation>
    <scope>NUCLEOTIDE SEQUENCE [LARGE SCALE GENOMIC DNA]</scope>
    <source>
        <strain evidence="3">ATCC BAA-1733 / DSM 21960 / TBF 19.5.1</strain>
    </source>
</reference>
<dbReference type="InterPro" id="IPR001387">
    <property type="entry name" value="Cro/C1-type_HTH"/>
</dbReference>
<dbReference type="EMBL" id="CP001634">
    <property type="protein sequence ID" value="ACR79761.1"/>
    <property type="molecule type" value="Genomic_DNA"/>
</dbReference>
<dbReference type="PROSITE" id="PS50943">
    <property type="entry name" value="HTH_CROC1"/>
    <property type="match status" value="1"/>
</dbReference>
<dbReference type="AlphaFoldDB" id="C5CHK6"/>
<evidence type="ECO:0000313" key="2">
    <source>
        <dbReference type="EMBL" id="ACR79761.1"/>
    </source>
</evidence>
<dbReference type="KEGG" id="kol:Kole_1058"/>
<dbReference type="HOGENOM" id="CLU_036791_0_0_0"/>
<gene>
    <name evidence="2" type="ordered locus">Kole_1058</name>
</gene>